<dbReference type="EMBL" id="PFFQ01000055">
    <property type="protein sequence ID" value="PIW14939.1"/>
    <property type="molecule type" value="Genomic_DNA"/>
</dbReference>
<reference evidence="2 3" key="1">
    <citation type="submission" date="2017-09" db="EMBL/GenBank/DDBJ databases">
        <title>Depth-based differentiation of microbial function through sediment-hosted aquifers and enrichment of novel symbionts in the deep terrestrial subsurface.</title>
        <authorList>
            <person name="Probst A.J."/>
            <person name="Ladd B."/>
            <person name="Jarett J.K."/>
            <person name="Geller-Mcgrath D.E."/>
            <person name="Sieber C.M."/>
            <person name="Emerson J.B."/>
            <person name="Anantharaman K."/>
            <person name="Thomas B.C."/>
            <person name="Malmstrom R."/>
            <person name="Stieglmeier M."/>
            <person name="Klingl A."/>
            <person name="Woyke T."/>
            <person name="Ryan C.M."/>
            <person name="Banfield J.F."/>
        </authorList>
    </citation>
    <scope>NUCLEOTIDE SEQUENCE [LARGE SCALE GENOMIC DNA]</scope>
    <source>
        <strain evidence="2">CG17_big_fil_post_rev_8_21_14_2_50_48_46</strain>
    </source>
</reference>
<protein>
    <recommendedName>
        <fullName evidence="1">Pua-like domain-containing protein</fullName>
    </recommendedName>
</protein>
<organism evidence="2 3">
    <name type="scientific">bacterium (Candidatus Blackallbacteria) CG17_big_fil_post_rev_8_21_14_2_50_48_46</name>
    <dbReference type="NCBI Taxonomy" id="2014261"/>
    <lineage>
        <taxon>Bacteria</taxon>
        <taxon>Candidatus Blackallbacteria</taxon>
    </lineage>
</organism>
<gene>
    <name evidence="2" type="ORF">COW36_20040</name>
</gene>
<comment type="caution">
    <text evidence="2">The sequence shown here is derived from an EMBL/GenBank/DDBJ whole genome shotgun (WGS) entry which is preliminary data.</text>
</comment>
<evidence type="ECO:0000313" key="2">
    <source>
        <dbReference type="EMBL" id="PIW14939.1"/>
    </source>
</evidence>
<name>A0A2M7G016_9BACT</name>
<dbReference type="Pfam" id="PF24405">
    <property type="entry name" value="Pua-like"/>
    <property type="match status" value="1"/>
</dbReference>
<proteinExistence type="predicted"/>
<dbReference type="InterPro" id="IPR057406">
    <property type="entry name" value="Pua-like_dom"/>
</dbReference>
<feature type="domain" description="Pua-like" evidence="1">
    <location>
        <begin position="21"/>
        <end position="148"/>
    </location>
</feature>
<evidence type="ECO:0000259" key="1">
    <source>
        <dbReference type="Pfam" id="PF24405"/>
    </source>
</evidence>
<accession>A0A2M7G016</accession>
<dbReference type="AlphaFoldDB" id="A0A2M7G016"/>
<sequence length="167" mass="19750">MNNKNAIKPTHLMIRFNEQYINRNRNLLTEKNSDTITEHQIIAKKNGYVWFGKFGNSIKQEYISTIEQSKQEHLVFLVKTSQQKSFVYRAKIIAISKEDQRITPESLFIPQYYRNSDLDFGFWMKIKDIQKVSSNFLNQLYVNSSRSPLFESLNRSTTGLMYISFKD</sequence>
<dbReference type="Proteomes" id="UP000231019">
    <property type="component" value="Unassembled WGS sequence"/>
</dbReference>
<evidence type="ECO:0000313" key="3">
    <source>
        <dbReference type="Proteomes" id="UP000231019"/>
    </source>
</evidence>